<evidence type="ECO:0000259" key="6">
    <source>
        <dbReference type="PROSITE" id="PS50011"/>
    </source>
</evidence>
<dbReference type="GO" id="GO:0004674">
    <property type="term" value="F:protein serine/threonine kinase activity"/>
    <property type="evidence" value="ECO:0007669"/>
    <property type="project" value="UniProtKB-KW"/>
</dbReference>
<dbReference type="PROSITE" id="PS50011">
    <property type="entry name" value="PROTEIN_KINASE_DOM"/>
    <property type="match status" value="1"/>
</dbReference>
<dbReference type="Pfam" id="PF00069">
    <property type="entry name" value="Pkinase"/>
    <property type="match status" value="1"/>
</dbReference>
<sequence length="331" mass="38425">MWLPIGIVIGDKYKVVRFLGSGSYGEVYLGQSISTPTEQVALKVENMLGKRWLLFYERTFYQSLERGAGDRGRVPRLKDYIQDFDYKVNILVLELLGHSLDHWFNYCSNKFSLKTVLQIWDQMLENLRFIHEYSITHGDIKPANILMASETIPNMVYLIDFGLATQYRDTKTCRHMKDGIGGGRWHGNSMFGSINDHRGVGRSRRDDLEALCYMLIYFLRGSLPWSDVRAANKRQEVMKITELKLSTPIATLCAGLPVEFAKFLEYARDQLSFTARPNYIYLRRVLVRKLYSKAGFKWDGKMDWTEKEEPQPEPEIRVFPSWSSMSHADLT</sequence>
<evidence type="ECO:0000256" key="2">
    <source>
        <dbReference type="ARBA" id="ARBA00022741"/>
    </source>
</evidence>
<dbReference type="InterPro" id="IPR011009">
    <property type="entry name" value="Kinase-like_dom_sf"/>
</dbReference>
<name>A0A1D2MDB0_ORCCI</name>
<evidence type="ECO:0000256" key="5">
    <source>
        <dbReference type="RuleBase" id="RU000304"/>
    </source>
</evidence>
<evidence type="ECO:0000313" key="7">
    <source>
        <dbReference type="EMBL" id="ODM90997.1"/>
    </source>
</evidence>
<evidence type="ECO:0000256" key="4">
    <source>
        <dbReference type="PROSITE-ProRule" id="PRU10141"/>
    </source>
</evidence>
<dbReference type="PROSITE" id="PS00107">
    <property type="entry name" value="PROTEIN_KINASE_ATP"/>
    <property type="match status" value="1"/>
</dbReference>
<dbReference type="InterPro" id="IPR050235">
    <property type="entry name" value="CK1_Ser-Thr_kinase"/>
</dbReference>
<dbReference type="PROSITE" id="PS00108">
    <property type="entry name" value="PROTEIN_KINASE_ST"/>
    <property type="match status" value="1"/>
</dbReference>
<reference evidence="7 8" key="1">
    <citation type="journal article" date="2016" name="Genome Biol. Evol.">
        <title>Gene Family Evolution Reflects Adaptation to Soil Environmental Stressors in the Genome of the Collembolan Orchesella cincta.</title>
        <authorList>
            <person name="Faddeeva-Vakhrusheva A."/>
            <person name="Derks M.F."/>
            <person name="Anvar S.Y."/>
            <person name="Agamennone V."/>
            <person name="Suring W."/>
            <person name="Smit S."/>
            <person name="van Straalen N.M."/>
            <person name="Roelofs D."/>
        </authorList>
    </citation>
    <scope>NUCLEOTIDE SEQUENCE [LARGE SCALE GENOMIC DNA]</scope>
    <source>
        <tissue evidence="7">Mixed pool</tissue>
    </source>
</reference>
<protein>
    <recommendedName>
        <fullName evidence="1">non-specific serine/threonine protein kinase</fullName>
        <ecNumber evidence="1">2.7.11.1</ecNumber>
    </recommendedName>
</protein>
<organism evidence="7 8">
    <name type="scientific">Orchesella cincta</name>
    <name type="common">Springtail</name>
    <name type="synonym">Podura cincta</name>
    <dbReference type="NCBI Taxonomy" id="48709"/>
    <lineage>
        <taxon>Eukaryota</taxon>
        <taxon>Metazoa</taxon>
        <taxon>Ecdysozoa</taxon>
        <taxon>Arthropoda</taxon>
        <taxon>Hexapoda</taxon>
        <taxon>Collembola</taxon>
        <taxon>Entomobryomorpha</taxon>
        <taxon>Entomobryoidea</taxon>
        <taxon>Orchesellidae</taxon>
        <taxon>Orchesellinae</taxon>
        <taxon>Orchesella</taxon>
    </lineage>
</organism>
<dbReference type="InterPro" id="IPR017441">
    <property type="entry name" value="Protein_kinase_ATP_BS"/>
</dbReference>
<dbReference type="AlphaFoldDB" id="A0A1D2MDB0"/>
<dbReference type="EMBL" id="LJIJ01001708">
    <property type="protein sequence ID" value="ODM90997.1"/>
    <property type="molecule type" value="Genomic_DNA"/>
</dbReference>
<dbReference type="CDD" id="cd14016">
    <property type="entry name" value="STKc_CK1"/>
    <property type="match status" value="1"/>
</dbReference>
<comment type="caution">
    <text evidence="7">The sequence shown here is derived from an EMBL/GenBank/DDBJ whole genome shotgun (WGS) entry which is preliminary data.</text>
</comment>
<evidence type="ECO:0000256" key="3">
    <source>
        <dbReference type="ARBA" id="ARBA00022840"/>
    </source>
</evidence>
<keyword evidence="7" id="KW-0418">Kinase</keyword>
<dbReference type="GO" id="GO:0005524">
    <property type="term" value="F:ATP binding"/>
    <property type="evidence" value="ECO:0007669"/>
    <property type="project" value="UniProtKB-UniRule"/>
</dbReference>
<dbReference type="SMART" id="SM00220">
    <property type="entry name" value="S_TKc"/>
    <property type="match status" value="1"/>
</dbReference>
<proteinExistence type="inferred from homology"/>
<evidence type="ECO:0000256" key="1">
    <source>
        <dbReference type="ARBA" id="ARBA00012513"/>
    </source>
</evidence>
<dbReference type="EC" id="2.7.11.1" evidence="1"/>
<dbReference type="Proteomes" id="UP000094527">
    <property type="component" value="Unassembled WGS sequence"/>
</dbReference>
<dbReference type="SUPFAM" id="SSF56112">
    <property type="entry name" value="Protein kinase-like (PK-like)"/>
    <property type="match status" value="1"/>
</dbReference>
<keyword evidence="3 4" id="KW-0067">ATP-binding</keyword>
<dbReference type="InterPro" id="IPR008271">
    <property type="entry name" value="Ser/Thr_kinase_AS"/>
</dbReference>
<gene>
    <name evidence="7" type="ORF">Ocin01_15688</name>
</gene>
<dbReference type="InterPro" id="IPR000719">
    <property type="entry name" value="Prot_kinase_dom"/>
</dbReference>
<evidence type="ECO:0000313" key="8">
    <source>
        <dbReference type="Proteomes" id="UP000094527"/>
    </source>
</evidence>
<keyword evidence="8" id="KW-1185">Reference proteome</keyword>
<dbReference type="PANTHER" id="PTHR11909">
    <property type="entry name" value="CASEIN KINASE-RELATED"/>
    <property type="match status" value="1"/>
</dbReference>
<feature type="non-terminal residue" evidence="7">
    <location>
        <position position="331"/>
    </location>
</feature>
<dbReference type="STRING" id="48709.A0A1D2MDB0"/>
<accession>A0A1D2MDB0</accession>
<comment type="similarity">
    <text evidence="5">Belongs to the protein kinase superfamily.</text>
</comment>
<feature type="binding site" evidence="4">
    <location>
        <position position="43"/>
    </location>
    <ligand>
        <name>ATP</name>
        <dbReference type="ChEBI" id="CHEBI:30616"/>
    </ligand>
</feature>
<dbReference type="OrthoDB" id="4540757at2759"/>
<keyword evidence="7" id="KW-0808">Transferase</keyword>
<keyword evidence="2 4" id="KW-0547">Nucleotide-binding</keyword>
<feature type="domain" description="Protein kinase" evidence="6">
    <location>
        <begin position="13"/>
        <end position="331"/>
    </location>
</feature>
<dbReference type="Gene3D" id="1.10.510.10">
    <property type="entry name" value="Transferase(Phosphotransferase) domain 1"/>
    <property type="match status" value="1"/>
</dbReference>
<keyword evidence="5" id="KW-0723">Serine/threonine-protein kinase</keyword>